<dbReference type="OrthoDB" id="283514at2"/>
<sequence>MERGSDDADHRREMSDAAGIFDLQAAAAKAAFEAFVDHRQFPCLGAKSVVHRQAYEFCFLPPLDSDTAGAALYERLLAYLDEFDGELPDKLWSFVACFSGPRSLSEVAFEKLLWQRLQELHALDARRFAWAEAVDSDPASPDFAFSVAGVPFFLVGMSPASSRLARRFPWPAIAFNFHAQFSQLREKGLWGTMQAAIRKRDVDLQGSINPELRDHGRGSQARQYSGCPHARGDWTPNFHPLDNDALDAPRWADNSRPSPGKRPPNAKDLN</sequence>
<dbReference type="AlphaFoldDB" id="A0A2Z4FK37"/>
<name>A0A2Z4FK37_9DELT</name>
<dbReference type="RefSeq" id="WP_111333529.1">
    <property type="nucleotide sequence ID" value="NZ_CP030032.1"/>
</dbReference>
<organism evidence="1 2">
    <name type="scientific">Bradymonas sediminis</name>
    <dbReference type="NCBI Taxonomy" id="1548548"/>
    <lineage>
        <taxon>Bacteria</taxon>
        <taxon>Deltaproteobacteria</taxon>
        <taxon>Bradymonadales</taxon>
        <taxon>Bradymonadaceae</taxon>
        <taxon>Bradymonas</taxon>
    </lineage>
</organism>
<dbReference type="PANTHER" id="PTHR40045">
    <property type="entry name" value="YCGG FAMILY PROTEIN"/>
    <property type="match status" value="1"/>
</dbReference>
<evidence type="ECO:0000313" key="2">
    <source>
        <dbReference type="Proteomes" id="UP000249799"/>
    </source>
</evidence>
<dbReference type="Proteomes" id="UP000249799">
    <property type="component" value="Chromosome"/>
</dbReference>
<proteinExistence type="predicted"/>
<evidence type="ECO:0000313" key="1">
    <source>
        <dbReference type="EMBL" id="AWV89215.1"/>
    </source>
</evidence>
<keyword evidence="2" id="KW-1185">Reference proteome</keyword>
<gene>
    <name evidence="1" type="ORF">DN745_07620</name>
</gene>
<accession>A0A2Z4FK37</accession>
<dbReference type="NCBIfam" id="NF041366">
    <property type="entry name" value="GntA_guanitoxin"/>
    <property type="match status" value="1"/>
</dbReference>
<reference evidence="1 2" key="1">
    <citation type="submission" date="2018-06" db="EMBL/GenBank/DDBJ databases">
        <title>Lujinxingia sediminis gen. nov. sp. nov., a new facultative anaerobic member of the class Deltaproteobacteria, and proposal of Lujinxingaceae fam. nov.</title>
        <authorList>
            <person name="Guo L.-Y."/>
            <person name="Li C.-M."/>
            <person name="Wang S."/>
            <person name="Du Z.-J."/>
        </authorList>
    </citation>
    <scope>NUCLEOTIDE SEQUENCE [LARGE SCALE GENOMIC DNA]</scope>
    <source>
        <strain evidence="1 2">FA350</strain>
    </source>
</reference>
<dbReference type="KEGG" id="bsed:DN745_07620"/>
<dbReference type="Pfam" id="PF08892">
    <property type="entry name" value="YqcI_YcgG"/>
    <property type="match status" value="1"/>
</dbReference>
<dbReference type="PANTHER" id="PTHR40045:SF1">
    <property type="entry name" value="YQCI_YCGG FAMILY PROTEIN"/>
    <property type="match status" value="1"/>
</dbReference>
<dbReference type="EMBL" id="CP030032">
    <property type="protein sequence ID" value="AWV89215.1"/>
    <property type="molecule type" value="Genomic_DNA"/>
</dbReference>
<dbReference type="InterPro" id="IPR014988">
    <property type="entry name" value="Uncharacterised_YqcI/YcgG"/>
</dbReference>
<protein>
    <submittedName>
        <fullName evidence="1">YqcI/YcgG family protein</fullName>
    </submittedName>
</protein>